<protein>
    <recommendedName>
        <fullName evidence="1">DDE-1 domain-containing protein</fullName>
    </recommendedName>
</protein>
<feature type="domain" description="DDE-1" evidence="1">
    <location>
        <begin position="31"/>
        <end position="114"/>
    </location>
</feature>
<evidence type="ECO:0000313" key="3">
    <source>
        <dbReference type="Proteomes" id="UP000469452"/>
    </source>
</evidence>
<dbReference type="VEuPathDB" id="FungiDB:H257_05547"/>
<proteinExistence type="predicted"/>
<dbReference type="AlphaFoldDB" id="A0A6A4ZRE9"/>
<evidence type="ECO:0000313" key="2">
    <source>
        <dbReference type="EMBL" id="KAF0710647.1"/>
    </source>
</evidence>
<dbReference type="Pfam" id="PF03184">
    <property type="entry name" value="DDE_1"/>
    <property type="match status" value="1"/>
</dbReference>
<dbReference type="GO" id="GO:0003676">
    <property type="term" value="F:nucleic acid binding"/>
    <property type="evidence" value="ECO:0007669"/>
    <property type="project" value="InterPro"/>
</dbReference>
<evidence type="ECO:0000259" key="1">
    <source>
        <dbReference type="Pfam" id="PF03184"/>
    </source>
</evidence>
<organism evidence="2 3">
    <name type="scientific">Aphanomyces astaci</name>
    <name type="common">Crayfish plague agent</name>
    <dbReference type="NCBI Taxonomy" id="112090"/>
    <lineage>
        <taxon>Eukaryota</taxon>
        <taxon>Sar</taxon>
        <taxon>Stramenopiles</taxon>
        <taxon>Oomycota</taxon>
        <taxon>Saprolegniomycetes</taxon>
        <taxon>Saprolegniales</taxon>
        <taxon>Verrucalvaceae</taxon>
        <taxon>Aphanomyces</taxon>
    </lineage>
</organism>
<accession>A0A6A4ZRE9</accession>
<dbReference type="InterPro" id="IPR004875">
    <property type="entry name" value="DDE_SF_endonuclease_dom"/>
</dbReference>
<dbReference type="EMBL" id="VJMI01018446">
    <property type="protein sequence ID" value="KAF0710647.1"/>
    <property type="molecule type" value="Genomic_DNA"/>
</dbReference>
<gene>
    <name evidence="2" type="ORF">AaE_012440</name>
</gene>
<comment type="caution">
    <text evidence="2">The sequence shown here is derived from an EMBL/GenBank/DDBJ whole genome shotgun (WGS) entry which is preliminary data.</text>
</comment>
<dbReference type="Proteomes" id="UP000469452">
    <property type="component" value="Unassembled WGS sequence"/>
</dbReference>
<reference evidence="2 3" key="1">
    <citation type="submission" date="2019-06" db="EMBL/GenBank/DDBJ databases">
        <title>Genomics analysis of Aphanomyces spp. identifies a new class of oomycete effector associated with host adaptation.</title>
        <authorList>
            <person name="Gaulin E."/>
        </authorList>
    </citation>
    <scope>NUCLEOTIDE SEQUENCE [LARGE SCALE GENOMIC DNA]</scope>
    <source>
        <strain evidence="2 3">E</strain>
    </source>
</reference>
<name>A0A6A4ZRE9_APHAT</name>
<sequence>MQPLFVLLGDRESTEACDSLTIPGAAITSEKGWKNSYICRTCLVMLRAYIPYIPPSTEPRVLIMDGCSSHYSEYTYAEAKASNELLQFLPENATHLFQPLDRTVCRPFTQAIRNVGADSIWTDVSTNIKQRAIAIACNVWASSTKEAVIINTFVCTGLCPISLDKTMYSFSHFKPSATREDDVDKFWLQGVSLSVAKFFSCLK</sequence>